<evidence type="ECO:0000259" key="5">
    <source>
        <dbReference type="PROSITE" id="PS50893"/>
    </source>
</evidence>
<reference evidence="7" key="1">
    <citation type="submission" date="2019-04" db="EMBL/GenBank/DDBJ databases">
        <title>Draft genome sequence of Pseudonocardiaceae bacterium SL3-2-4.</title>
        <authorList>
            <person name="Ningsih F."/>
            <person name="Yokota A."/>
            <person name="Sakai Y."/>
            <person name="Nanatani K."/>
            <person name="Yabe S."/>
            <person name="Oetari A."/>
            <person name="Sjamsuridzal W."/>
        </authorList>
    </citation>
    <scope>NUCLEOTIDE SEQUENCE [LARGE SCALE GENOMIC DNA]</scope>
    <source>
        <strain evidence="7">SL3-2-4</strain>
    </source>
</reference>
<dbReference type="CDD" id="cd03216">
    <property type="entry name" value="ABC_Carb_Monos_I"/>
    <property type="match status" value="1"/>
</dbReference>
<dbReference type="InterPro" id="IPR003439">
    <property type="entry name" value="ABC_transporter-like_ATP-bd"/>
</dbReference>
<evidence type="ECO:0000256" key="3">
    <source>
        <dbReference type="ARBA" id="ARBA00022741"/>
    </source>
</evidence>
<dbReference type="SUPFAM" id="SSF52540">
    <property type="entry name" value="P-loop containing nucleoside triphosphate hydrolases"/>
    <property type="match status" value="1"/>
</dbReference>
<dbReference type="Gene3D" id="3.40.50.300">
    <property type="entry name" value="P-loop containing nucleotide triphosphate hydrolases"/>
    <property type="match status" value="1"/>
</dbReference>
<comment type="caution">
    <text evidence="6">The sequence shown here is derived from an EMBL/GenBank/DDBJ whole genome shotgun (WGS) entry which is preliminary data.</text>
</comment>
<dbReference type="EMBL" id="BJFL01000006">
    <property type="protein sequence ID" value="GDY30261.1"/>
    <property type="molecule type" value="Genomic_DNA"/>
</dbReference>
<gene>
    <name evidence="6" type="ORF">GTS_18940</name>
</gene>
<dbReference type="InterPro" id="IPR027417">
    <property type="entry name" value="P-loop_NTPase"/>
</dbReference>
<dbReference type="GO" id="GO:0016887">
    <property type="term" value="F:ATP hydrolysis activity"/>
    <property type="evidence" value="ECO:0007669"/>
    <property type="project" value="InterPro"/>
</dbReference>
<organism evidence="6 7">
    <name type="scientific">Gandjariella thermophila</name>
    <dbReference type="NCBI Taxonomy" id="1931992"/>
    <lineage>
        <taxon>Bacteria</taxon>
        <taxon>Bacillati</taxon>
        <taxon>Actinomycetota</taxon>
        <taxon>Actinomycetes</taxon>
        <taxon>Pseudonocardiales</taxon>
        <taxon>Pseudonocardiaceae</taxon>
        <taxon>Gandjariella</taxon>
    </lineage>
</organism>
<dbReference type="OrthoDB" id="7875923at2"/>
<keyword evidence="4 6" id="KW-0067">ATP-binding</keyword>
<keyword evidence="2" id="KW-0677">Repeat</keyword>
<accession>A0A4D4J1A1</accession>
<keyword evidence="1" id="KW-0813">Transport</keyword>
<proteinExistence type="predicted"/>
<name>A0A4D4J1A1_9PSEU</name>
<dbReference type="PANTHER" id="PTHR43790">
    <property type="entry name" value="CARBOHYDRATE TRANSPORT ATP-BINDING PROTEIN MG119-RELATED"/>
    <property type="match status" value="1"/>
</dbReference>
<evidence type="ECO:0000256" key="1">
    <source>
        <dbReference type="ARBA" id="ARBA00022448"/>
    </source>
</evidence>
<dbReference type="RefSeq" id="WP_137813376.1">
    <property type="nucleotide sequence ID" value="NZ_BJFL01000006.1"/>
</dbReference>
<keyword evidence="3" id="KW-0547">Nucleotide-binding</keyword>
<sequence length="255" mass="27711">MADAILRAEGISKWFGGVAALQDVDFEIAPGEHAALVGDNGAGKSTLVKVLTGAERPDGGRIWFDGQERHFHSPLDARRAGIETVYQTLALADHLDVVANLFLGREKYRVRLGPFSVLNRSAMRAEARKMLESTGVHIPDLRSSVMGMSGGQRQGVAIARAAGMGSQVIVLDEPTAALGVQETARVEEIIRGLKRRGVTMLMVSHNLRQVFDLVDTIWVLRHGQMVGRRDTSEVSPEEIVSMITGADRVTGLEFT</sequence>
<dbReference type="SMART" id="SM00382">
    <property type="entry name" value="AAA"/>
    <property type="match status" value="1"/>
</dbReference>
<dbReference type="Proteomes" id="UP000298860">
    <property type="component" value="Unassembled WGS sequence"/>
</dbReference>
<dbReference type="AlphaFoldDB" id="A0A4D4J1A1"/>
<keyword evidence="7" id="KW-1185">Reference proteome</keyword>
<dbReference type="InterPro" id="IPR050107">
    <property type="entry name" value="ABC_carbohydrate_import_ATPase"/>
</dbReference>
<dbReference type="Pfam" id="PF00005">
    <property type="entry name" value="ABC_tran"/>
    <property type="match status" value="1"/>
</dbReference>
<evidence type="ECO:0000313" key="7">
    <source>
        <dbReference type="Proteomes" id="UP000298860"/>
    </source>
</evidence>
<dbReference type="PANTHER" id="PTHR43790:SF9">
    <property type="entry name" value="GALACTOFURANOSE TRANSPORTER ATP-BINDING PROTEIN YTFR"/>
    <property type="match status" value="1"/>
</dbReference>
<dbReference type="InterPro" id="IPR003593">
    <property type="entry name" value="AAA+_ATPase"/>
</dbReference>
<evidence type="ECO:0000313" key="6">
    <source>
        <dbReference type="EMBL" id="GDY30261.1"/>
    </source>
</evidence>
<feature type="domain" description="ABC transporter" evidence="5">
    <location>
        <begin position="6"/>
        <end position="247"/>
    </location>
</feature>
<dbReference type="GO" id="GO:0005524">
    <property type="term" value="F:ATP binding"/>
    <property type="evidence" value="ECO:0007669"/>
    <property type="project" value="UniProtKB-KW"/>
</dbReference>
<protein>
    <submittedName>
        <fullName evidence="6">Sugar ABC transporter ATP-binding protein</fullName>
    </submittedName>
</protein>
<evidence type="ECO:0000256" key="2">
    <source>
        <dbReference type="ARBA" id="ARBA00022737"/>
    </source>
</evidence>
<dbReference type="PROSITE" id="PS50893">
    <property type="entry name" value="ABC_TRANSPORTER_2"/>
    <property type="match status" value="1"/>
</dbReference>
<evidence type="ECO:0000256" key="4">
    <source>
        <dbReference type="ARBA" id="ARBA00022840"/>
    </source>
</evidence>